<dbReference type="Gene3D" id="1.10.1040.20">
    <property type="entry name" value="ProC-like, C-terminal domain"/>
    <property type="match status" value="1"/>
</dbReference>
<dbReference type="AlphaFoldDB" id="A0A354M4E1"/>
<sequence length="263" mass="29722">MKKIIFIGAGNLATQLSSAMKEQGYDIIQIYSKSLKNAKILGSSLSCDYTDDLNQIKDTADLYIFSIKDTALQECIRSVKPNKALWVHTAGSIPMSVFEPHAKRYGVFYPLQTFSKNKKVNFSNIPFCVEANSEKDATLLTDMALKISQDVRVISSEQRKYIHLAAVFACNFTNHMYAISEKLLKEHGLPFDILQPLIQETSDKIKKISPVTAQTGPAVRYDENVMNKQLSLLKDDQLKEIYRLLSKNIHAFAINISHEQNKL</sequence>
<protein>
    <submittedName>
        <fullName evidence="3">DUF2520 domain-containing protein</fullName>
    </submittedName>
</protein>
<dbReference type="Pfam" id="PF03807">
    <property type="entry name" value="F420_oxidored"/>
    <property type="match status" value="1"/>
</dbReference>
<evidence type="ECO:0000313" key="3">
    <source>
        <dbReference type="EMBL" id="HBJ09380.1"/>
    </source>
</evidence>
<dbReference type="SUPFAM" id="SSF48179">
    <property type="entry name" value="6-phosphogluconate dehydrogenase C-terminal domain-like"/>
    <property type="match status" value="1"/>
</dbReference>
<name>A0A354M4E1_9BACT</name>
<dbReference type="InterPro" id="IPR008927">
    <property type="entry name" value="6-PGluconate_DH-like_C_sf"/>
</dbReference>
<comment type="caution">
    <text evidence="3">The sequence shown here is derived from an EMBL/GenBank/DDBJ whole genome shotgun (WGS) entry which is preliminary data.</text>
</comment>
<dbReference type="PANTHER" id="PTHR40459:SF1">
    <property type="entry name" value="CONSERVED HYPOTHETICAL ALANINE AND LEUCINE RICH PROTEIN"/>
    <property type="match status" value="1"/>
</dbReference>
<dbReference type="InterPro" id="IPR036291">
    <property type="entry name" value="NAD(P)-bd_dom_sf"/>
</dbReference>
<reference evidence="3 4" key="1">
    <citation type="journal article" date="2018" name="Nat. Biotechnol.">
        <title>A standardized bacterial taxonomy based on genome phylogeny substantially revises the tree of life.</title>
        <authorList>
            <person name="Parks D.H."/>
            <person name="Chuvochina M."/>
            <person name="Waite D.W."/>
            <person name="Rinke C."/>
            <person name="Skarshewski A."/>
            <person name="Chaumeil P.A."/>
            <person name="Hugenholtz P."/>
        </authorList>
    </citation>
    <scope>NUCLEOTIDE SEQUENCE [LARGE SCALE GENOMIC DNA]</scope>
    <source>
        <strain evidence="3">UBA11482</strain>
    </source>
</reference>
<evidence type="ECO:0000313" key="4">
    <source>
        <dbReference type="Proteomes" id="UP000262954"/>
    </source>
</evidence>
<feature type="domain" description="DUF2520" evidence="2">
    <location>
        <begin position="125"/>
        <end position="249"/>
    </location>
</feature>
<evidence type="ECO:0000259" key="1">
    <source>
        <dbReference type="Pfam" id="PF03807"/>
    </source>
</evidence>
<dbReference type="Gene3D" id="3.40.50.720">
    <property type="entry name" value="NAD(P)-binding Rossmann-like Domain"/>
    <property type="match status" value="1"/>
</dbReference>
<evidence type="ECO:0000259" key="2">
    <source>
        <dbReference type="Pfam" id="PF10728"/>
    </source>
</evidence>
<feature type="domain" description="Pyrroline-5-carboxylate reductase catalytic N-terminal" evidence="1">
    <location>
        <begin position="3"/>
        <end position="80"/>
    </location>
</feature>
<gene>
    <name evidence="3" type="ORF">DDY73_10305</name>
</gene>
<dbReference type="InterPro" id="IPR037108">
    <property type="entry name" value="TM1727-like_C_sf"/>
</dbReference>
<dbReference type="InterPro" id="IPR018931">
    <property type="entry name" value="DUF2520"/>
</dbReference>
<dbReference type="EMBL" id="DNWC01000135">
    <property type="protein sequence ID" value="HBJ09380.1"/>
    <property type="molecule type" value="Genomic_DNA"/>
</dbReference>
<dbReference type="PANTHER" id="PTHR40459">
    <property type="entry name" value="CONSERVED HYPOTHETICAL ALANINE AND LEUCINE RICH PROTEIN"/>
    <property type="match status" value="1"/>
</dbReference>
<accession>A0A354M4E1</accession>
<dbReference type="InterPro" id="IPR028939">
    <property type="entry name" value="P5C_Rdtase_cat_N"/>
</dbReference>
<dbReference type="SUPFAM" id="SSF51735">
    <property type="entry name" value="NAD(P)-binding Rossmann-fold domains"/>
    <property type="match status" value="1"/>
</dbReference>
<dbReference type="Pfam" id="PF10728">
    <property type="entry name" value="DUF2520"/>
    <property type="match status" value="1"/>
</dbReference>
<proteinExistence type="predicted"/>
<organism evidence="3 4">
    <name type="scientific">Coprobacter fastidiosus</name>
    <dbReference type="NCBI Taxonomy" id="1099853"/>
    <lineage>
        <taxon>Bacteria</taxon>
        <taxon>Pseudomonadati</taxon>
        <taxon>Bacteroidota</taxon>
        <taxon>Bacteroidia</taxon>
        <taxon>Bacteroidales</taxon>
        <taxon>Barnesiellaceae</taxon>
        <taxon>Coprobacter</taxon>
    </lineage>
</organism>
<dbReference type="Proteomes" id="UP000262954">
    <property type="component" value="Unassembled WGS sequence"/>
</dbReference>